<keyword evidence="3" id="KW-0677">Repeat</keyword>
<feature type="domain" description="4Fe-4S ferredoxin-type" evidence="7">
    <location>
        <begin position="8"/>
        <end position="37"/>
    </location>
</feature>
<evidence type="ECO:0000259" key="7">
    <source>
        <dbReference type="PROSITE" id="PS51379"/>
    </source>
</evidence>
<dbReference type="PROSITE" id="PS00198">
    <property type="entry name" value="4FE4S_FER_1"/>
    <property type="match status" value="1"/>
</dbReference>
<dbReference type="GO" id="GO:0046872">
    <property type="term" value="F:metal ion binding"/>
    <property type="evidence" value="ECO:0007669"/>
    <property type="project" value="UniProtKB-UniRule"/>
</dbReference>
<evidence type="ECO:0000313" key="9">
    <source>
        <dbReference type="Proteomes" id="UP000282654"/>
    </source>
</evidence>
<evidence type="ECO:0000256" key="3">
    <source>
        <dbReference type="ARBA" id="ARBA00022737"/>
    </source>
</evidence>
<keyword evidence="5 6" id="KW-0411">Iron-sulfur</keyword>
<evidence type="ECO:0000256" key="6">
    <source>
        <dbReference type="PIRNR" id="PIRNR000139"/>
    </source>
</evidence>
<dbReference type="AlphaFoldDB" id="A0A3N5AXT4"/>
<protein>
    <recommendedName>
        <fullName evidence="6">Glycolate oxidase iron-sulfur subunit</fullName>
        <ecNumber evidence="6">1.1.99.14</ecNumber>
    </recommendedName>
</protein>
<dbReference type="Pfam" id="PF02754">
    <property type="entry name" value="CCG"/>
    <property type="match status" value="2"/>
</dbReference>
<keyword evidence="6" id="KW-0249">Electron transport</keyword>
<evidence type="ECO:0000256" key="1">
    <source>
        <dbReference type="ARBA" id="ARBA00022485"/>
    </source>
</evidence>
<dbReference type="GO" id="GO:0051539">
    <property type="term" value="F:4 iron, 4 sulfur cluster binding"/>
    <property type="evidence" value="ECO:0007669"/>
    <property type="project" value="UniProtKB-UniRule"/>
</dbReference>
<keyword evidence="1 6" id="KW-0004">4Fe-4S</keyword>
<feature type="domain" description="4Fe-4S ferredoxin-type" evidence="7">
    <location>
        <begin position="52"/>
        <end position="83"/>
    </location>
</feature>
<comment type="function">
    <text evidence="6">Component of a complex that catalyzes the oxidation of glycolate to glyoxylate.</text>
</comment>
<dbReference type="InterPro" id="IPR012257">
    <property type="entry name" value="Glc_ox_4Fe-4S"/>
</dbReference>
<keyword evidence="4 6" id="KW-0408">Iron</keyword>
<dbReference type="EMBL" id="RKRE01000001">
    <property type="protein sequence ID" value="RPF49834.1"/>
    <property type="molecule type" value="Genomic_DNA"/>
</dbReference>
<dbReference type="Pfam" id="PF13183">
    <property type="entry name" value="Fer4_8"/>
    <property type="match status" value="1"/>
</dbReference>
<dbReference type="Gene3D" id="3.30.70.20">
    <property type="match status" value="1"/>
</dbReference>
<dbReference type="RefSeq" id="WP_123927925.1">
    <property type="nucleotide sequence ID" value="NZ_RKRE01000001.1"/>
</dbReference>
<evidence type="ECO:0000256" key="5">
    <source>
        <dbReference type="ARBA" id="ARBA00023014"/>
    </source>
</evidence>
<dbReference type="SUPFAM" id="SSF46548">
    <property type="entry name" value="alpha-helical ferredoxin"/>
    <property type="match status" value="1"/>
</dbReference>
<gene>
    <name evidence="8" type="ORF">EDD75_0659</name>
</gene>
<dbReference type="InterPro" id="IPR017896">
    <property type="entry name" value="4Fe4S_Fe-S-bd"/>
</dbReference>
<accession>A0A3N5AXT4</accession>
<dbReference type="PANTHER" id="PTHR32479">
    <property type="entry name" value="GLYCOLATE OXIDASE IRON-SULFUR SUBUNIT"/>
    <property type="match status" value="1"/>
</dbReference>
<dbReference type="EC" id="1.1.99.14" evidence="6"/>
<dbReference type="Proteomes" id="UP000282654">
    <property type="component" value="Unassembled WGS sequence"/>
</dbReference>
<proteinExistence type="predicted"/>
<evidence type="ECO:0000256" key="4">
    <source>
        <dbReference type="ARBA" id="ARBA00023004"/>
    </source>
</evidence>
<dbReference type="PROSITE" id="PS51379">
    <property type="entry name" value="4FE4S_FER_2"/>
    <property type="match status" value="2"/>
</dbReference>
<comment type="catalytic activity">
    <reaction evidence="6">
        <text>glycolate + A = glyoxylate + AH2</text>
        <dbReference type="Rhea" id="RHEA:21264"/>
        <dbReference type="ChEBI" id="CHEBI:13193"/>
        <dbReference type="ChEBI" id="CHEBI:17499"/>
        <dbReference type="ChEBI" id="CHEBI:29805"/>
        <dbReference type="ChEBI" id="CHEBI:36655"/>
        <dbReference type="EC" id="1.1.99.14"/>
    </reaction>
</comment>
<dbReference type="GO" id="GO:0019154">
    <property type="term" value="F:glycolate dehydrogenase activity"/>
    <property type="evidence" value="ECO:0007669"/>
    <property type="project" value="UniProtKB-EC"/>
</dbReference>
<comment type="cofactor">
    <cofactor evidence="6">
        <name>[4Fe-4S] cluster</name>
        <dbReference type="ChEBI" id="CHEBI:49883"/>
    </cofactor>
    <text evidence="6">Binds 2 [4Fe-4S] clusters.</text>
</comment>
<evidence type="ECO:0000313" key="8">
    <source>
        <dbReference type="EMBL" id="RPF49834.1"/>
    </source>
</evidence>
<sequence>MTEVPNPFVQKPDPYRCSRCGFCLAVCPTYRLAPREPDSPRGRLVLLSSRPLSPVASACLDRCLGCRACEAACPAGASPARAVQARATLSCPSPTGRLIAGLLRFAARTIIPAPGRLRLALRLLHLLDRTFLQLLKLFPGQLSETLALLAALLTPFAPPRAPRRTSLLPARTEEKWRVAFFTGCLMESALRATNDAAIALLRQAGCTVVIPPAQTCCGALAYHLGDKKTAAKLARQNLDAFAAAEPYDFVVVTAAACAVHLREYPELFPAASPAQDAARSFAVRVRELAEFLRETAPPLLPAAPGKVAYHESCLLRNTAHASALPAVLSRLPGVEILPAPHLGCCGSAGTYLLRHPDVALALLDAEVAALARTGAATVVTDNPGCLLFLRYGLERHNLTGKIAVRHLATFLRAERQDRQ</sequence>
<dbReference type="InterPro" id="IPR017900">
    <property type="entry name" value="4Fe4S_Fe_S_CS"/>
</dbReference>
<comment type="catalytic activity">
    <reaction evidence="6">
        <text>(R)-lactate + A = pyruvate + AH2</text>
        <dbReference type="Rhea" id="RHEA:15089"/>
        <dbReference type="ChEBI" id="CHEBI:13193"/>
        <dbReference type="ChEBI" id="CHEBI:15361"/>
        <dbReference type="ChEBI" id="CHEBI:16004"/>
        <dbReference type="ChEBI" id="CHEBI:17499"/>
    </reaction>
</comment>
<keyword evidence="2 6" id="KW-0479">Metal-binding</keyword>
<dbReference type="InterPro" id="IPR004017">
    <property type="entry name" value="Cys_rich_dom"/>
</dbReference>
<reference evidence="8 9" key="1">
    <citation type="submission" date="2018-11" db="EMBL/GenBank/DDBJ databases">
        <title>Genomic Encyclopedia of Type Strains, Phase IV (KMG-IV): sequencing the most valuable type-strain genomes for metagenomic binning, comparative biology and taxonomic classification.</title>
        <authorList>
            <person name="Goeker M."/>
        </authorList>
    </citation>
    <scope>NUCLEOTIDE SEQUENCE [LARGE SCALE GENOMIC DNA]</scope>
    <source>
        <strain evidence="8 9">DSM 102936</strain>
    </source>
</reference>
<name>A0A3N5AXT4_9THEO</name>
<dbReference type="OrthoDB" id="5241828at2"/>
<keyword evidence="9" id="KW-1185">Reference proteome</keyword>
<organism evidence="8 9">
    <name type="scientific">Thermodesulfitimonas autotrophica</name>
    <dbReference type="NCBI Taxonomy" id="1894989"/>
    <lineage>
        <taxon>Bacteria</taxon>
        <taxon>Bacillati</taxon>
        <taxon>Bacillota</taxon>
        <taxon>Clostridia</taxon>
        <taxon>Thermoanaerobacterales</taxon>
        <taxon>Thermoanaerobacteraceae</taxon>
        <taxon>Thermodesulfitimonas</taxon>
    </lineage>
</organism>
<dbReference type="PIRSF" id="PIRSF000139">
    <property type="entry name" value="Glc_ox_4Fe-4S"/>
    <property type="match status" value="1"/>
</dbReference>
<dbReference type="PANTHER" id="PTHR32479:SF17">
    <property type="entry name" value="GLYCOLATE OXIDASE IRON-SULFUR SUBUNIT"/>
    <property type="match status" value="1"/>
</dbReference>
<comment type="caution">
    <text evidence="8">The sequence shown here is derived from an EMBL/GenBank/DDBJ whole genome shotgun (WGS) entry which is preliminary data.</text>
</comment>
<keyword evidence="6" id="KW-0813">Transport</keyword>
<evidence type="ECO:0000256" key="2">
    <source>
        <dbReference type="ARBA" id="ARBA00022723"/>
    </source>
</evidence>